<dbReference type="AlphaFoldDB" id="A0A915DP56"/>
<reference evidence="2" key="1">
    <citation type="submission" date="2022-11" db="UniProtKB">
        <authorList>
            <consortium name="WormBaseParasite"/>
        </authorList>
    </citation>
    <scope>IDENTIFICATION</scope>
</reference>
<evidence type="ECO:0000313" key="1">
    <source>
        <dbReference type="Proteomes" id="UP000887574"/>
    </source>
</evidence>
<organism evidence="1 2">
    <name type="scientific">Ditylenchus dipsaci</name>
    <dbReference type="NCBI Taxonomy" id="166011"/>
    <lineage>
        <taxon>Eukaryota</taxon>
        <taxon>Metazoa</taxon>
        <taxon>Ecdysozoa</taxon>
        <taxon>Nematoda</taxon>
        <taxon>Chromadorea</taxon>
        <taxon>Rhabditida</taxon>
        <taxon>Tylenchina</taxon>
        <taxon>Tylenchomorpha</taxon>
        <taxon>Sphaerularioidea</taxon>
        <taxon>Anguinidae</taxon>
        <taxon>Anguininae</taxon>
        <taxon>Ditylenchus</taxon>
    </lineage>
</organism>
<evidence type="ECO:0000313" key="2">
    <source>
        <dbReference type="WBParaSite" id="jg21657"/>
    </source>
</evidence>
<dbReference type="Proteomes" id="UP000887574">
    <property type="component" value="Unplaced"/>
</dbReference>
<dbReference type="WBParaSite" id="jg21657">
    <property type="protein sequence ID" value="jg21657"/>
    <property type="gene ID" value="jg21657"/>
</dbReference>
<proteinExistence type="predicted"/>
<protein>
    <submittedName>
        <fullName evidence="2">Uncharacterized protein</fullName>
    </submittedName>
</protein>
<accession>A0A915DP56</accession>
<keyword evidence="1" id="KW-1185">Reference proteome</keyword>
<sequence>MLVKLAFPTYSKAPLFIAFGHKGYEVHMPYFLGDLYRVSEYAQLLNADGSVQPHQSVNMKWADCLESTGNYVVPTAAATKFECQAPMKAHSVRNQIGIVTSSTINKINSLVTDVAHRERLKNIIVGADLQLWHNDGSDVNIHIADVRITNVAIHNQRLHDVVDDSDEIMPHIDEVEQPSPTNDSDEHLFTSKGWVTGKLWLMPDAARSGLEKRFNALAHTWTVKATFSTTVMVLHQCHTTWFCGPRSMELGHPQGPALD</sequence>
<name>A0A915DP56_9BILA</name>